<reference evidence="1 2" key="1">
    <citation type="submission" date="2015-01" db="EMBL/GenBank/DDBJ databases">
        <title>Genome Assembly of Bacillus badius MTCC 1458.</title>
        <authorList>
            <person name="Verma A."/>
            <person name="Khatri I."/>
            <person name="Mual P."/>
            <person name="Subramanian S."/>
            <person name="Krishnamurthi S."/>
        </authorList>
    </citation>
    <scope>NUCLEOTIDE SEQUENCE [LARGE SCALE GENOMIC DNA]</scope>
    <source>
        <strain evidence="1 2">MTCC 1458</strain>
    </source>
</reference>
<organism evidence="1 2">
    <name type="scientific">Bacillus badius</name>
    <dbReference type="NCBI Taxonomy" id="1455"/>
    <lineage>
        <taxon>Bacteria</taxon>
        <taxon>Bacillati</taxon>
        <taxon>Bacillota</taxon>
        <taxon>Bacilli</taxon>
        <taxon>Bacillales</taxon>
        <taxon>Bacillaceae</taxon>
        <taxon>Pseudobacillus</taxon>
    </lineage>
</organism>
<evidence type="ECO:0000313" key="1">
    <source>
        <dbReference type="EMBL" id="KIL73713.1"/>
    </source>
</evidence>
<sequence length="95" mass="11241">MELKMFAFGEEEGCIYYICAEDKDKAKNVYKTHFGSEIFEEVNQGYGSEDDWIREMDMDENFTYYPDGKTPEENSIRNHLRKYCTTPNVFACSEF</sequence>
<dbReference type="RefSeq" id="WP_041114560.1">
    <property type="nucleotide sequence ID" value="NZ_JARTHD010000005.1"/>
</dbReference>
<keyword evidence="2" id="KW-1185">Reference proteome</keyword>
<comment type="caution">
    <text evidence="1">The sequence shown here is derived from an EMBL/GenBank/DDBJ whole genome shotgun (WGS) entry which is preliminary data.</text>
</comment>
<dbReference type="Proteomes" id="UP000031982">
    <property type="component" value="Unassembled WGS sequence"/>
</dbReference>
<protein>
    <submittedName>
        <fullName evidence="1">Uncharacterized protein</fullName>
    </submittedName>
</protein>
<proteinExistence type="predicted"/>
<name>A0ABR5AP09_BACBA</name>
<accession>A0ABR5AP09</accession>
<dbReference type="EMBL" id="JXLP01000028">
    <property type="protein sequence ID" value="KIL73713.1"/>
    <property type="molecule type" value="Genomic_DNA"/>
</dbReference>
<evidence type="ECO:0000313" key="2">
    <source>
        <dbReference type="Proteomes" id="UP000031982"/>
    </source>
</evidence>
<gene>
    <name evidence="1" type="ORF">SD77_2990</name>
</gene>